<evidence type="ECO:0000313" key="2">
    <source>
        <dbReference type="Proteomes" id="UP001185331"/>
    </source>
</evidence>
<protein>
    <submittedName>
        <fullName evidence="1">Uncharacterized protein</fullName>
    </submittedName>
</protein>
<dbReference type="Proteomes" id="UP001185331">
    <property type="component" value="Unassembled WGS sequence"/>
</dbReference>
<comment type="caution">
    <text evidence="1">The sequence shown here is derived from an EMBL/GenBank/DDBJ whole genome shotgun (WGS) entry which is preliminary data.</text>
</comment>
<dbReference type="EMBL" id="JAVDQK010000005">
    <property type="protein sequence ID" value="MDR6218920.1"/>
    <property type="molecule type" value="Genomic_DNA"/>
</dbReference>
<gene>
    <name evidence="1" type="ORF">J2Y00_002517</name>
</gene>
<organism evidence="1 2">
    <name type="scientific">Deinococcus soli</name>
    <name type="common">ex Cha et al. 2016</name>
    <dbReference type="NCBI Taxonomy" id="1309411"/>
    <lineage>
        <taxon>Bacteria</taxon>
        <taxon>Thermotogati</taxon>
        <taxon>Deinococcota</taxon>
        <taxon>Deinococci</taxon>
        <taxon>Deinococcales</taxon>
        <taxon>Deinococcaceae</taxon>
        <taxon>Deinococcus</taxon>
    </lineage>
</organism>
<dbReference type="AlphaFoldDB" id="A0AAE3XF22"/>
<reference evidence="1" key="1">
    <citation type="submission" date="2023-07" db="EMBL/GenBank/DDBJ databases">
        <title>Sorghum-associated microbial communities from plants grown in Nebraska, USA.</title>
        <authorList>
            <person name="Schachtman D."/>
        </authorList>
    </citation>
    <scope>NUCLEOTIDE SEQUENCE</scope>
    <source>
        <strain evidence="1">BE330</strain>
    </source>
</reference>
<evidence type="ECO:0000313" key="1">
    <source>
        <dbReference type="EMBL" id="MDR6218920.1"/>
    </source>
</evidence>
<proteinExistence type="predicted"/>
<sequence>MRFLRALSDACLTLASVFTPPPITRPPSPRPTTFRDDHAAFARDRQAIRGDFEKVLGPHGTWRPPKPPRTP</sequence>
<dbReference type="RefSeq" id="WP_309853743.1">
    <property type="nucleotide sequence ID" value="NZ_JAVDQJ010000004.1"/>
</dbReference>
<accession>A0AAE3XF22</accession>
<name>A0AAE3XF22_9DEIO</name>